<protein>
    <submittedName>
        <fullName evidence="1">Uncharacterized protein</fullName>
    </submittedName>
</protein>
<proteinExistence type="predicted"/>
<evidence type="ECO:0000313" key="2">
    <source>
        <dbReference type="Proteomes" id="UP000217343"/>
    </source>
</evidence>
<sequence length="387" mass="43609">MIDLFEPRMPEDKLHESFRLIRQDPAYAPVMPVIQGWAAGLLERRREGDKFVKELQSTFNSAMWELYLNRALMELGFEVDFSKSAPDFCVTTPGGYRFNIEAVISDRSPSAPTIAGLSEQDFKIQSALKLIGKLNDKVRLYRGDGGKKYPYGVLEHVREAPFVVAIAPFDSDLSLTQNNELINLVLFGLGAPSHEADTFGHQERVVRIQKKPGTEIDVGIFTNDSFKEISAVIFSTTGTFGKAVIESGIDRLVRSCRYRVIDKDLAQAGDPSWSLGEQYLAQGKLDFLKRYRWEDESLIYGMDVRICSSRVHRETHLDGLHIYYNPYAEHPLDPGTFWSAEITHNFYDVAADGPQQDHPDGALVSRQVHAPNSLALAHLLHSNGFMR</sequence>
<reference evidence="1 2" key="1">
    <citation type="submission" date="2017-06" db="EMBL/GenBank/DDBJ databases">
        <title>Sequencing and comparative analysis of myxobacterial genomes.</title>
        <authorList>
            <person name="Rupp O."/>
            <person name="Goesmann A."/>
            <person name="Sogaard-Andersen L."/>
        </authorList>
    </citation>
    <scope>NUCLEOTIDE SEQUENCE [LARGE SCALE GENOMIC DNA]</scope>
    <source>
        <strain evidence="1 2">DSM 14697</strain>
    </source>
</reference>
<gene>
    <name evidence="1" type="ORF">MYMAC_001594</name>
</gene>
<dbReference type="AlphaFoldDB" id="A0A250JQ79"/>
<name>A0A250JQ79_9BACT</name>
<dbReference type="KEGG" id="mmas:MYMAC_001594"/>
<dbReference type="EMBL" id="CP022203">
    <property type="protein sequence ID" value="ATB46005.1"/>
    <property type="molecule type" value="Genomic_DNA"/>
</dbReference>
<dbReference type="Proteomes" id="UP000217343">
    <property type="component" value="Chromosome"/>
</dbReference>
<dbReference type="OrthoDB" id="981968at2"/>
<evidence type="ECO:0000313" key="1">
    <source>
        <dbReference type="EMBL" id="ATB46005.1"/>
    </source>
</evidence>
<keyword evidence="2" id="KW-1185">Reference proteome</keyword>
<organism evidence="1 2">
    <name type="scientific">Corallococcus macrosporus DSM 14697</name>
    <dbReference type="NCBI Taxonomy" id="1189310"/>
    <lineage>
        <taxon>Bacteria</taxon>
        <taxon>Pseudomonadati</taxon>
        <taxon>Myxococcota</taxon>
        <taxon>Myxococcia</taxon>
        <taxon>Myxococcales</taxon>
        <taxon>Cystobacterineae</taxon>
        <taxon>Myxococcaceae</taxon>
        <taxon>Corallococcus</taxon>
    </lineage>
</organism>
<accession>A0A250JQ79</accession>
<dbReference type="RefSeq" id="WP_095957637.1">
    <property type="nucleotide sequence ID" value="NZ_CP022203.1"/>
</dbReference>